<dbReference type="GO" id="GO:0019354">
    <property type="term" value="P:siroheme biosynthetic process"/>
    <property type="evidence" value="ECO:0007669"/>
    <property type="project" value="UniProtKB-UniPathway"/>
</dbReference>
<comment type="pathway">
    <text evidence="8">Cofactor biosynthesis; adenosylcobalamin biosynthesis; precorrin-2 from uroporphyrinogen III: step 1/1.</text>
</comment>
<dbReference type="NCBIfam" id="TIGR01469">
    <property type="entry name" value="cobA_cysG_Cterm"/>
    <property type="match status" value="1"/>
</dbReference>
<dbReference type="PANTHER" id="PTHR45790:SF3">
    <property type="entry name" value="S-ADENOSYL-L-METHIONINE-DEPENDENT UROPORPHYRINOGEN III METHYLTRANSFERASE, CHLOROPLASTIC"/>
    <property type="match status" value="1"/>
</dbReference>
<dbReference type="PROSITE" id="PS00840">
    <property type="entry name" value="SUMT_2"/>
    <property type="match status" value="1"/>
</dbReference>
<dbReference type="InterPro" id="IPR003043">
    <property type="entry name" value="Uropor_MeTrfase_CS"/>
</dbReference>
<evidence type="ECO:0000256" key="4">
    <source>
        <dbReference type="ARBA" id="ARBA00022679"/>
    </source>
</evidence>
<evidence type="ECO:0000256" key="5">
    <source>
        <dbReference type="ARBA" id="ARBA00022691"/>
    </source>
</evidence>
<evidence type="ECO:0000256" key="2">
    <source>
        <dbReference type="ARBA" id="ARBA00012162"/>
    </source>
</evidence>
<dbReference type="CDD" id="cd11642">
    <property type="entry name" value="SUMT"/>
    <property type="match status" value="1"/>
</dbReference>
<dbReference type="EMBL" id="AP022642">
    <property type="protein sequence ID" value="BCA28691.1"/>
    <property type="molecule type" value="Genomic_DNA"/>
</dbReference>
<comment type="similarity">
    <text evidence="1 9">Belongs to the precorrin methyltransferase family.</text>
</comment>
<evidence type="ECO:0000313" key="11">
    <source>
        <dbReference type="EMBL" id="BCA28691.1"/>
    </source>
</evidence>
<accession>A0A679GCR7</accession>
<dbReference type="FunFam" id="3.40.1010.10:FF:000001">
    <property type="entry name" value="Siroheme synthase"/>
    <property type="match status" value="1"/>
</dbReference>
<keyword evidence="5" id="KW-0949">S-adenosyl-L-methionine</keyword>
<dbReference type="AlphaFoldDB" id="A0A679GCR7"/>
<evidence type="ECO:0000259" key="10">
    <source>
        <dbReference type="Pfam" id="PF00590"/>
    </source>
</evidence>
<dbReference type="EC" id="2.1.1.107" evidence="2"/>
<dbReference type="InterPro" id="IPR014776">
    <property type="entry name" value="4pyrrole_Mease_sub2"/>
</dbReference>
<keyword evidence="4 9" id="KW-0808">Transferase</keyword>
<name>A0A679GCR7_9GAMM</name>
<dbReference type="FunFam" id="3.30.950.10:FF:000010">
    <property type="entry name" value="Uroporphyrin-III C-methyltransferase"/>
    <property type="match status" value="1"/>
</dbReference>
<dbReference type="RefSeq" id="WP_044407669.1">
    <property type="nucleotide sequence ID" value="NZ_AP022642.1"/>
</dbReference>
<evidence type="ECO:0000256" key="7">
    <source>
        <dbReference type="ARBA" id="ARBA00025705"/>
    </source>
</evidence>
<dbReference type="Pfam" id="PF00590">
    <property type="entry name" value="TP_methylase"/>
    <property type="match status" value="1"/>
</dbReference>
<protein>
    <recommendedName>
        <fullName evidence="2">uroporphyrinogen-III C-methyltransferase</fullName>
        <ecNumber evidence="2">2.1.1.107</ecNumber>
    </recommendedName>
</protein>
<gene>
    <name evidence="11" type="ORF">PtoMrB4_26680</name>
</gene>
<evidence type="ECO:0000313" key="12">
    <source>
        <dbReference type="Proteomes" id="UP000501237"/>
    </source>
</evidence>
<sequence>MNGKVWLVGAGPGDPELLTLKAARVLGAADVVMIDDLVNPALLVHCPGARVVRVGKRGGCRSTPQAFIHRLMLRYARQGRCVVRLKGGDPCIFGRGGEEAAWLAERGVDCELVNGITAGLAGATACGIPLTLRGVSRGVTLVTAHTQDDSEPEWAALAASGTTLVVYMGVARLAALQAGLLAGGMAPGMPLAMIENASLPEQRERRSTLATLLQDASAFRLSSPAILVIGEVAAEAAVSALPLSA</sequence>
<dbReference type="NCBIfam" id="NF004790">
    <property type="entry name" value="PRK06136.1"/>
    <property type="match status" value="1"/>
</dbReference>
<dbReference type="GeneID" id="57397885"/>
<keyword evidence="6" id="KW-0627">Porphyrin biosynthesis</keyword>
<feature type="domain" description="Tetrapyrrole methylase" evidence="10">
    <location>
        <begin position="4"/>
        <end position="212"/>
    </location>
</feature>
<proteinExistence type="inferred from homology"/>
<dbReference type="InterPro" id="IPR014777">
    <property type="entry name" value="4pyrrole_Mease_sub1"/>
</dbReference>
<dbReference type="Proteomes" id="UP000501237">
    <property type="component" value="Chromosome"/>
</dbReference>
<dbReference type="InterPro" id="IPR035996">
    <property type="entry name" value="4pyrrol_Methylase_sf"/>
</dbReference>
<dbReference type="InterPro" id="IPR000878">
    <property type="entry name" value="4pyrrol_Mease"/>
</dbReference>
<evidence type="ECO:0000256" key="9">
    <source>
        <dbReference type="RuleBase" id="RU003960"/>
    </source>
</evidence>
<evidence type="ECO:0000256" key="6">
    <source>
        <dbReference type="ARBA" id="ARBA00023244"/>
    </source>
</evidence>
<dbReference type="InterPro" id="IPR050161">
    <property type="entry name" value="Siro_Cobalamin_biosynth"/>
</dbReference>
<evidence type="ECO:0000256" key="3">
    <source>
        <dbReference type="ARBA" id="ARBA00022603"/>
    </source>
</evidence>
<reference evidence="11 12" key="1">
    <citation type="journal article" date="2020" name="Microbiol. Resour. Announc.">
        <title>Complete genome sequence of Pseudomonas otitidis strain MrB4, isolated from Lake Biwa in Japan.</title>
        <authorList>
            <person name="Miyazaki K."/>
            <person name="Hase E."/>
            <person name="Maruya T."/>
        </authorList>
    </citation>
    <scope>NUCLEOTIDE SEQUENCE [LARGE SCALE GENOMIC DNA]</scope>
    <source>
        <strain evidence="11 12">MrB4</strain>
    </source>
</reference>
<dbReference type="PROSITE" id="PS00839">
    <property type="entry name" value="SUMT_1"/>
    <property type="match status" value="1"/>
</dbReference>
<keyword evidence="3 9" id="KW-0489">Methyltransferase</keyword>
<dbReference type="GO" id="GO:0032259">
    <property type="term" value="P:methylation"/>
    <property type="evidence" value="ECO:0007669"/>
    <property type="project" value="UniProtKB-KW"/>
</dbReference>
<dbReference type="Gene3D" id="3.40.1010.10">
    <property type="entry name" value="Cobalt-precorrin-4 Transmethylase, Domain 1"/>
    <property type="match status" value="1"/>
</dbReference>
<dbReference type="UniPathway" id="UPA00262">
    <property type="reaction ID" value="UER00211"/>
</dbReference>
<evidence type="ECO:0000256" key="1">
    <source>
        <dbReference type="ARBA" id="ARBA00005879"/>
    </source>
</evidence>
<dbReference type="InterPro" id="IPR006366">
    <property type="entry name" value="CobA/CysG_C"/>
</dbReference>
<dbReference type="PANTHER" id="PTHR45790">
    <property type="entry name" value="SIROHEME SYNTHASE-RELATED"/>
    <property type="match status" value="1"/>
</dbReference>
<dbReference type="KEGG" id="poj:PtoMrB4_26680"/>
<evidence type="ECO:0000256" key="8">
    <source>
        <dbReference type="ARBA" id="ARBA00060548"/>
    </source>
</evidence>
<dbReference type="Gene3D" id="3.30.950.10">
    <property type="entry name" value="Methyltransferase, Cobalt-precorrin-4 Transmethylase, Domain 2"/>
    <property type="match status" value="1"/>
</dbReference>
<organism evidence="11 12">
    <name type="scientific">Metapseudomonas otitidis</name>
    <dbReference type="NCBI Taxonomy" id="319939"/>
    <lineage>
        <taxon>Bacteria</taxon>
        <taxon>Pseudomonadati</taxon>
        <taxon>Pseudomonadota</taxon>
        <taxon>Gammaproteobacteria</taxon>
        <taxon>Pseudomonadales</taxon>
        <taxon>Pseudomonadaceae</taxon>
        <taxon>Metapseudomonas</taxon>
    </lineage>
</organism>
<comment type="pathway">
    <text evidence="7">Porphyrin-containing compound metabolism; siroheme biosynthesis; precorrin-2 from uroporphyrinogen III: step 1/1.</text>
</comment>
<dbReference type="GO" id="GO:0004851">
    <property type="term" value="F:uroporphyrin-III C-methyltransferase activity"/>
    <property type="evidence" value="ECO:0007669"/>
    <property type="project" value="UniProtKB-EC"/>
</dbReference>
<dbReference type="SUPFAM" id="SSF53790">
    <property type="entry name" value="Tetrapyrrole methylase"/>
    <property type="match status" value="1"/>
</dbReference>